<organism evidence="1 2">
    <name type="scientific">Anaerolinea thermophila (strain DSM 14523 / JCM 11388 / NBRC 100420 / UNI-1)</name>
    <dbReference type="NCBI Taxonomy" id="926569"/>
    <lineage>
        <taxon>Bacteria</taxon>
        <taxon>Bacillati</taxon>
        <taxon>Chloroflexota</taxon>
        <taxon>Anaerolineae</taxon>
        <taxon>Anaerolineales</taxon>
        <taxon>Anaerolineaceae</taxon>
        <taxon>Anaerolinea</taxon>
    </lineage>
</organism>
<protein>
    <submittedName>
        <fullName evidence="1">Uncharacterized protein</fullName>
    </submittedName>
</protein>
<proteinExistence type="predicted"/>
<reference evidence="1 2" key="1">
    <citation type="submission" date="2010-12" db="EMBL/GenBank/DDBJ databases">
        <title>Whole genome sequence of Anaerolinea thermophila UNI-1.</title>
        <authorList>
            <person name="Narita-Yamada S."/>
            <person name="Kishi E."/>
            <person name="Watanabe Y."/>
            <person name="Takasaki K."/>
            <person name="Ankai A."/>
            <person name="Oguchi A."/>
            <person name="Fukui S."/>
            <person name="Takahashi M."/>
            <person name="Yashiro I."/>
            <person name="Hosoyama A."/>
            <person name="Sekiguchi Y."/>
            <person name="Hanada S."/>
            <person name="Fujita N."/>
        </authorList>
    </citation>
    <scope>NUCLEOTIDE SEQUENCE [LARGE SCALE GENOMIC DNA]</scope>
    <source>
        <strain evidence="2">DSM 14523 / JCM 11388 / NBRC 100420 / UNI-1</strain>
    </source>
</reference>
<dbReference type="Proteomes" id="UP000008922">
    <property type="component" value="Chromosome"/>
</dbReference>
<sequence>MMPYLLAAGSVILLLALLLIVSVIATVVMMGAFNLLRLIVLLRAGRQIILYRKYP</sequence>
<accession>E8MYT2</accession>
<evidence type="ECO:0000313" key="1">
    <source>
        <dbReference type="EMBL" id="BAJ64418.1"/>
    </source>
</evidence>
<dbReference type="HOGENOM" id="CLU_3021760_0_0_0"/>
<dbReference type="KEGG" id="atm:ANT_23920"/>
<dbReference type="EMBL" id="AP012029">
    <property type="protein sequence ID" value="BAJ64418.1"/>
    <property type="molecule type" value="Genomic_DNA"/>
</dbReference>
<dbReference type="RefSeq" id="WP_013560784.1">
    <property type="nucleotide sequence ID" value="NC_014960.1"/>
</dbReference>
<evidence type="ECO:0000313" key="2">
    <source>
        <dbReference type="Proteomes" id="UP000008922"/>
    </source>
</evidence>
<keyword evidence="2" id="KW-1185">Reference proteome</keyword>
<gene>
    <name evidence="1" type="ordered locus">ANT_23920</name>
</gene>
<dbReference type="InParanoid" id="E8MYT2"/>
<dbReference type="AlphaFoldDB" id="E8MYT2"/>
<name>E8MYT2_ANATU</name>